<protein>
    <submittedName>
        <fullName evidence="2">Uncharacterized protein</fullName>
    </submittedName>
</protein>
<keyword evidence="3" id="KW-1185">Reference proteome</keyword>
<proteinExistence type="predicted"/>
<dbReference type="RefSeq" id="WP_073075944.1">
    <property type="nucleotide sequence ID" value="NZ_FQXV01000001.1"/>
</dbReference>
<gene>
    <name evidence="2" type="ORF">SAMN02745823_00389</name>
</gene>
<feature type="transmembrane region" description="Helical" evidence="1">
    <location>
        <begin position="114"/>
        <end position="137"/>
    </location>
</feature>
<feature type="transmembrane region" description="Helical" evidence="1">
    <location>
        <begin position="180"/>
        <end position="202"/>
    </location>
</feature>
<sequence>MRKSAVVIPVFALIAGVIGFLLRRTEVNTAFDLTTGFAVRGAAVTTILIVVSIAVTVLAVAAGILISARLKAENDYAGAFAHGGFSYFAVSFALGIVWIAANVLYFFNVYAMDALSILDLIFVFLGVVAAISLMFLARGAYKGRGGGELALFSVVPSIFFCFWLILLYKNNAANPVVLRFSYQCLAIAGAALSYYFSAGFVFRKAVTGRMVFSYLVTIFFCAVVLADAVSLPVKIIFALTLVNAFVNAVVFLRNLRSKTEEEEAHPPAQ</sequence>
<keyword evidence="1" id="KW-0472">Membrane</keyword>
<evidence type="ECO:0000313" key="2">
    <source>
        <dbReference type="EMBL" id="SHH58887.1"/>
    </source>
</evidence>
<name>A0A1M5U7C2_9FIRM</name>
<keyword evidence="1" id="KW-1133">Transmembrane helix</keyword>
<keyword evidence="1" id="KW-0812">Transmembrane</keyword>
<accession>A0A1M5U7C2</accession>
<feature type="transmembrane region" description="Helical" evidence="1">
    <location>
        <begin position="211"/>
        <end position="229"/>
    </location>
</feature>
<dbReference type="AlphaFoldDB" id="A0A1M5U7C2"/>
<organism evidence="2 3">
    <name type="scientific">Sporobacter termitidis DSM 10068</name>
    <dbReference type="NCBI Taxonomy" id="1123282"/>
    <lineage>
        <taxon>Bacteria</taxon>
        <taxon>Bacillati</taxon>
        <taxon>Bacillota</taxon>
        <taxon>Clostridia</taxon>
        <taxon>Eubacteriales</taxon>
        <taxon>Oscillospiraceae</taxon>
        <taxon>Sporobacter</taxon>
    </lineage>
</organism>
<feature type="transmembrane region" description="Helical" evidence="1">
    <location>
        <begin position="5"/>
        <end position="22"/>
    </location>
</feature>
<dbReference type="OrthoDB" id="1854138at2"/>
<feature type="transmembrane region" description="Helical" evidence="1">
    <location>
        <begin position="42"/>
        <end position="66"/>
    </location>
</feature>
<feature type="transmembrane region" description="Helical" evidence="1">
    <location>
        <begin position="87"/>
        <end position="108"/>
    </location>
</feature>
<dbReference type="Proteomes" id="UP000183995">
    <property type="component" value="Unassembled WGS sequence"/>
</dbReference>
<feature type="transmembrane region" description="Helical" evidence="1">
    <location>
        <begin position="235"/>
        <end position="252"/>
    </location>
</feature>
<feature type="transmembrane region" description="Helical" evidence="1">
    <location>
        <begin position="149"/>
        <end position="168"/>
    </location>
</feature>
<evidence type="ECO:0000313" key="3">
    <source>
        <dbReference type="Proteomes" id="UP000183995"/>
    </source>
</evidence>
<reference evidence="2 3" key="1">
    <citation type="submission" date="2016-11" db="EMBL/GenBank/DDBJ databases">
        <authorList>
            <person name="Jaros S."/>
            <person name="Januszkiewicz K."/>
            <person name="Wedrychowicz H."/>
        </authorList>
    </citation>
    <scope>NUCLEOTIDE SEQUENCE [LARGE SCALE GENOMIC DNA]</scope>
    <source>
        <strain evidence="2 3">DSM 10068</strain>
    </source>
</reference>
<evidence type="ECO:0000256" key="1">
    <source>
        <dbReference type="SAM" id="Phobius"/>
    </source>
</evidence>
<dbReference type="EMBL" id="FQXV01000001">
    <property type="protein sequence ID" value="SHH58887.1"/>
    <property type="molecule type" value="Genomic_DNA"/>
</dbReference>